<keyword evidence="2" id="KW-0472">Membrane</keyword>
<feature type="region of interest" description="Disordered" evidence="1">
    <location>
        <begin position="181"/>
        <end position="221"/>
    </location>
</feature>
<sequence>MNATELDFNTSYTCLSDVYSYEADLMINSSNFICLPQNRDISWNIIDKNIFVQLHLERFFPMPKCKTMFDDAILSTNQEELSHLQGPFFNGTINITSQSEVDLCGGNLTVVCMFGGSYYEDIETKYLQDCNDTVSFLQESDSSVNVFGFEGAVIGVCIPCVILCFGCVLFHCKKREKGLKKDSSEEGHPLNSKKADPKRNSLQENTKTEIESLTEQTEKQTTQTWRQHLLKDCYNFLRIHNNSGQ</sequence>
<evidence type="ECO:0000313" key="3">
    <source>
        <dbReference type="EMBL" id="CAC5399861.1"/>
    </source>
</evidence>
<gene>
    <name evidence="3" type="ORF">MCOR_34093</name>
</gene>
<feature type="compositionally biased region" description="Basic and acidic residues" evidence="1">
    <location>
        <begin position="181"/>
        <end position="210"/>
    </location>
</feature>
<proteinExistence type="predicted"/>
<keyword evidence="4" id="KW-1185">Reference proteome</keyword>
<keyword evidence="2" id="KW-1133">Transmembrane helix</keyword>
<protein>
    <submittedName>
        <fullName evidence="3">Uncharacterized protein</fullName>
    </submittedName>
</protein>
<evidence type="ECO:0000313" key="4">
    <source>
        <dbReference type="Proteomes" id="UP000507470"/>
    </source>
</evidence>
<dbReference type="AlphaFoldDB" id="A0A6J8CW21"/>
<name>A0A6J8CW21_MYTCO</name>
<accession>A0A6J8CW21</accession>
<evidence type="ECO:0000256" key="1">
    <source>
        <dbReference type="SAM" id="MobiDB-lite"/>
    </source>
</evidence>
<organism evidence="3 4">
    <name type="scientific">Mytilus coruscus</name>
    <name type="common">Sea mussel</name>
    <dbReference type="NCBI Taxonomy" id="42192"/>
    <lineage>
        <taxon>Eukaryota</taxon>
        <taxon>Metazoa</taxon>
        <taxon>Spiralia</taxon>
        <taxon>Lophotrochozoa</taxon>
        <taxon>Mollusca</taxon>
        <taxon>Bivalvia</taxon>
        <taxon>Autobranchia</taxon>
        <taxon>Pteriomorphia</taxon>
        <taxon>Mytilida</taxon>
        <taxon>Mytiloidea</taxon>
        <taxon>Mytilidae</taxon>
        <taxon>Mytilinae</taxon>
        <taxon>Mytilus</taxon>
    </lineage>
</organism>
<dbReference type="Proteomes" id="UP000507470">
    <property type="component" value="Unassembled WGS sequence"/>
</dbReference>
<dbReference type="EMBL" id="CACVKT020006109">
    <property type="protein sequence ID" value="CAC5399861.1"/>
    <property type="molecule type" value="Genomic_DNA"/>
</dbReference>
<reference evidence="3 4" key="1">
    <citation type="submission" date="2020-06" db="EMBL/GenBank/DDBJ databases">
        <authorList>
            <person name="Li R."/>
            <person name="Bekaert M."/>
        </authorList>
    </citation>
    <scope>NUCLEOTIDE SEQUENCE [LARGE SCALE GENOMIC DNA]</scope>
    <source>
        <strain evidence="4">wild</strain>
    </source>
</reference>
<feature type="transmembrane region" description="Helical" evidence="2">
    <location>
        <begin position="152"/>
        <end position="172"/>
    </location>
</feature>
<evidence type="ECO:0000256" key="2">
    <source>
        <dbReference type="SAM" id="Phobius"/>
    </source>
</evidence>
<keyword evidence="2" id="KW-0812">Transmembrane</keyword>